<accession>A0A932I1T9</accession>
<dbReference type="Proteomes" id="UP000782312">
    <property type="component" value="Unassembled WGS sequence"/>
</dbReference>
<gene>
    <name evidence="1" type="ORF">HYZ11_17680</name>
</gene>
<keyword evidence="1" id="KW-0378">Hydrolase</keyword>
<evidence type="ECO:0000313" key="1">
    <source>
        <dbReference type="EMBL" id="MBI3129442.1"/>
    </source>
</evidence>
<organism evidence="1 2">
    <name type="scientific">Tectimicrobiota bacterium</name>
    <dbReference type="NCBI Taxonomy" id="2528274"/>
    <lineage>
        <taxon>Bacteria</taxon>
        <taxon>Pseudomonadati</taxon>
        <taxon>Nitrospinota/Tectimicrobiota group</taxon>
        <taxon>Candidatus Tectimicrobiota</taxon>
    </lineage>
</organism>
<dbReference type="AlphaFoldDB" id="A0A932I1T9"/>
<evidence type="ECO:0000313" key="2">
    <source>
        <dbReference type="Proteomes" id="UP000782312"/>
    </source>
</evidence>
<keyword evidence="1" id="KW-0645">Protease</keyword>
<dbReference type="InterPro" id="IPR008969">
    <property type="entry name" value="CarboxyPept-like_regulatory"/>
</dbReference>
<reference evidence="1" key="1">
    <citation type="submission" date="2020-07" db="EMBL/GenBank/DDBJ databases">
        <title>Huge and variable diversity of episymbiotic CPR bacteria and DPANN archaea in groundwater ecosystems.</title>
        <authorList>
            <person name="He C.Y."/>
            <person name="Keren R."/>
            <person name="Whittaker M."/>
            <person name="Farag I.F."/>
            <person name="Doudna J."/>
            <person name="Cate J.H.D."/>
            <person name="Banfield J.F."/>
        </authorList>
    </citation>
    <scope>NUCLEOTIDE SEQUENCE</scope>
    <source>
        <strain evidence="1">NC_groundwater_763_Ag_S-0.2um_68_21</strain>
    </source>
</reference>
<dbReference type="SUPFAM" id="SSF49464">
    <property type="entry name" value="Carboxypeptidase regulatory domain-like"/>
    <property type="match status" value="1"/>
</dbReference>
<keyword evidence="1" id="KW-0121">Carboxypeptidase</keyword>
<name>A0A932I1T9_UNCTE</name>
<sequence>MAGVVRETGGFPIGGVPVQVLAVPRSLPPDPRLDRQGLEPLAETRTAADGTYRLSFPLRTGSARYYLSFFAPGFDEVRYARPDRVEFTSHVRPGGHWVFDLRIPFHGGWSKVQEVLKAYSKDSDKARVIRGYGIAEEVRVKPGEPGAEVWWYYSRGKSFTFRGDALEGETTFAPVLK</sequence>
<protein>
    <submittedName>
        <fullName evidence="1">Carboxypeptidase regulatory-like domain-containing protein</fullName>
    </submittedName>
</protein>
<dbReference type="EMBL" id="JACPUR010000041">
    <property type="protein sequence ID" value="MBI3129442.1"/>
    <property type="molecule type" value="Genomic_DNA"/>
</dbReference>
<comment type="caution">
    <text evidence="1">The sequence shown here is derived from an EMBL/GenBank/DDBJ whole genome shotgun (WGS) entry which is preliminary data.</text>
</comment>
<proteinExistence type="predicted"/>
<dbReference type="GO" id="GO:0004180">
    <property type="term" value="F:carboxypeptidase activity"/>
    <property type="evidence" value="ECO:0007669"/>
    <property type="project" value="UniProtKB-KW"/>
</dbReference>